<dbReference type="InParanoid" id="D8TFF3"/>
<keyword evidence="2" id="KW-1185">Reference proteome</keyword>
<sequence length="168" mass="19165">MDYDQVARRISGLSLEIAKLCPVQDDGTEAKVIDVYNLNVPFIGDPMNTKVHILQAAVEPLLLRNKVDLAVWGHVHNYEQTCAVFQGHCLQHPIKDLAGVNFFDTRIYSAPVHAVVGQKISFILVQFIASYDTLFLQLTFKDIHGSTPSFMPLHMFWRKQNEKEQELR</sequence>
<organism evidence="2">
    <name type="scientific">Selaginella moellendorffii</name>
    <name type="common">Spikemoss</name>
    <dbReference type="NCBI Taxonomy" id="88036"/>
    <lineage>
        <taxon>Eukaryota</taxon>
        <taxon>Viridiplantae</taxon>
        <taxon>Streptophyta</taxon>
        <taxon>Embryophyta</taxon>
        <taxon>Tracheophyta</taxon>
        <taxon>Lycopodiopsida</taxon>
        <taxon>Selaginellales</taxon>
        <taxon>Selaginellaceae</taxon>
        <taxon>Selaginella</taxon>
    </lineage>
</organism>
<dbReference type="SUPFAM" id="SSF56300">
    <property type="entry name" value="Metallo-dependent phosphatases"/>
    <property type="match status" value="1"/>
</dbReference>
<dbReference type="Gene3D" id="3.60.21.10">
    <property type="match status" value="1"/>
</dbReference>
<accession>D8TFF3</accession>
<dbReference type="Proteomes" id="UP000001514">
    <property type="component" value="Unassembled WGS sequence"/>
</dbReference>
<dbReference type="PANTHER" id="PTHR45778:SF3">
    <property type="entry name" value="PURPLE ACID PHOSPHATASE"/>
    <property type="match status" value="1"/>
</dbReference>
<evidence type="ECO:0008006" key="3">
    <source>
        <dbReference type="Google" id="ProtNLM"/>
    </source>
</evidence>
<dbReference type="HOGENOM" id="CLU_1590672_0_0_1"/>
<dbReference type="InterPro" id="IPR029052">
    <property type="entry name" value="Metallo-depent_PP-like"/>
</dbReference>
<gene>
    <name evidence="1" type="ORF">SELMODRAFT_432247</name>
</gene>
<reference evidence="1 2" key="1">
    <citation type="journal article" date="2011" name="Science">
        <title>The Selaginella genome identifies genetic changes associated with the evolution of vascular plants.</title>
        <authorList>
            <person name="Banks J.A."/>
            <person name="Nishiyama T."/>
            <person name="Hasebe M."/>
            <person name="Bowman J.L."/>
            <person name="Gribskov M."/>
            <person name="dePamphilis C."/>
            <person name="Albert V.A."/>
            <person name="Aono N."/>
            <person name="Aoyama T."/>
            <person name="Ambrose B.A."/>
            <person name="Ashton N.W."/>
            <person name="Axtell M.J."/>
            <person name="Barker E."/>
            <person name="Barker M.S."/>
            <person name="Bennetzen J.L."/>
            <person name="Bonawitz N.D."/>
            <person name="Chapple C."/>
            <person name="Cheng C."/>
            <person name="Correa L.G."/>
            <person name="Dacre M."/>
            <person name="DeBarry J."/>
            <person name="Dreyer I."/>
            <person name="Elias M."/>
            <person name="Engstrom E.M."/>
            <person name="Estelle M."/>
            <person name="Feng L."/>
            <person name="Finet C."/>
            <person name="Floyd S.K."/>
            <person name="Frommer W.B."/>
            <person name="Fujita T."/>
            <person name="Gramzow L."/>
            <person name="Gutensohn M."/>
            <person name="Harholt J."/>
            <person name="Hattori M."/>
            <person name="Heyl A."/>
            <person name="Hirai T."/>
            <person name="Hiwatashi Y."/>
            <person name="Ishikawa M."/>
            <person name="Iwata M."/>
            <person name="Karol K.G."/>
            <person name="Koehler B."/>
            <person name="Kolukisaoglu U."/>
            <person name="Kubo M."/>
            <person name="Kurata T."/>
            <person name="Lalonde S."/>
            <person name="Li K."/>
            <person name="Li Y."/>
            <person name="Litt A."/>
            <person name="Lyons E."/>
            <person name="Manning G."/>
            <person name="Maruyama T."/>
            <person name="Michael T.P."/>
            <person name="Mikami K."/>
            <person name="Miyazaki S."/>
            <person name="Morinaga S."/>
            <person name="Murata T."/>
            <person name="Mueller-Roeber B."/>
            <person name="Nelson D.R."/>
            <person name="Obara M."/>
            <person name="Oguri Y."/>
            <person name="Olmstead R.G."/>
            <person name="Onodera N."/>
            <person name="Petersen B.L."/>
            <person name="Pils B."/>
            <person name="Prigge M."/>
            <person name="Rensing S.A."/>
            <person name="Riano-Pachon D.M."/>
            <person name="Roberts A.W."/>
            <person name="Sato Y."/>
            <person name="Scheller H.V."/>
            <person name="Schulz B."/>
            <person name="Schulz C."/>
            <person name="Shakirov E.V."/>
            <person name="Shibagaki N."/>
            <person name="Shinohara N."/>
            <person name="Shippen D.E."/>
            <person name="Soerensen I."/>
            <person name="Sotooka R."/>
            <person name="Sugimoto N."/>
            <person name="Sugita M."/>
            <person name="Sumikawa N."/>
            <person name="Tanurdzic M."/>
            <person name="Theissen G."/>
            <person name="Ulvskov P."/>
            <person name="Wakazuki S."/>
            <person name="Weng J.K."/>
            <person name="Willats W.W."/>
            <person name="Wipf D."/>
            <person name="Wolf P.G."/>
            <person name="Yang L."/>
            <person name="Zimmer A.D."/>
            <person name="Zhu Q."/>
            <person name="Mitros T."/>
            <person name="Hellsten U."/>
            <person name="Loque D."/>
            <person name="Otillar R."/>
            <person name="Salamov A."/>
            <person name="Schmutz J."/>
            <person name="Shapiro H."/>
            <person name="Lindquist E."/>
            <person name="Lucas S."/>
            <person name="Rokhsar D."/>
            <person name="Grigoriev I.V."/>
        </authorList>
    </citation>
    <scope>NUCLEOTIDE SEQUENCE [LARGE SCALE GENOMIC DNA]</scope>
</reference>
<evidence type="ECO:0000313" key="2">
    <source>
        <dbReference type="Proteomes" id="UP000001514"/>
    </source>
</evidence>
<dbReference type="Gramene" id="EFJ04614">
    <property type="protein sequence ID" value="EFJ04614"/>
    <property type="gene ID" value="SELMODRAFT_432247"/>
</dbReference>
<feature type="non-terminal residue" evidence="1">
    <location>
        <position position="168"/>
    </location>
</feature>
<dbReference type="KEGG" id="smo:SELMODRAFT_432247"/>
<dbReference type="EMBL" id="GL377787">
    <property type="protein sequence ID" value="EFJ04614.1"/>
    <property type="molecule type" value="Genomic_DNA"/>
</dbReference>
<name>D8TFF3_SELML</name>
<dbReference type="AlphaFoldDB" id="D8TFF3"/>
<proteinExistence type="predicted"/>
<protein>
    <recommendedName>
        <fullName evidence="3">Calcineurin-like phosphoesterase domain-containing protein</fullName>
    </recommendedName>
</protein>
<evidence type="ECO:0000313" key="1">
    <source>
        <dbReference type="EMBL" id="EFJ04614.1"/>
    </source>
</evidence>
<dbReference type="PANTHER" id="PTHR45778">
    <property type="entry name" value="PURPLE ACID PHOSPHATASE-RELATED"/>
    <property type="match status" value="1"/>
</dbReference>